<dbReference type="InterPro" id="IPR050936">
    <property type="entry name" value="AP-1-like"/>
</dbReference>
<proteinExistence type="predicted"/>
<dbReference type="InterPro" id="IPR046347">
    <property type="entry name" value="bZIP_sf"/>
</dbReference>
<dbReference type="SUPFAM" id="SSF57959">
    <property type="entry name" value="Leucine zipper domain"/>
    <property type="match status" value="1"/>
</dbReference>
<dbReference type="GO" id="GO:0001228">
    <property type="term" value="F:DNA-binding transcription activator activity, RNA polymerase II-specific"/>
    <property type="evidence" value="ECO:0007669"/>
    <property type="project" value="TreeGrafter"/>
</dbReference>
<feature type="domain" description="BZIP" evidence="5">
    <location>
        <begin position="546"/>
        <end position="609"/>
    </location>
</feature>
<evidence type="ECO:0000256" key="4">
    <source>
        <dbReference type="SAM" id="MobiDB-lite"/>
    </source>
</evidence>
<feature type="region of interest" description="Disordered" evidence="4">
    <location>
        <begin position="75"/>
        <end position="115"/>
    </location>
</feature>
<protein>
    <recommendedName>
        <fullName evidence="5">BZIP domain-containing protein</fullName>
    </recommendedName>
</protein>
<dbReference type="PANTHER" id="PTHR40621">
    <property type="entry name" value="TRANSCRIPTION FACTOR KAPC-RELATED"/>
    <property type="match status" value="1"/>
</dbReference>
<reference evidence="6 7" key="1">
    <citation type="journal article" date="2018" name="BMC Genomics">
        <title>Genomic evidence for intraspecific hybridization in a clonal and extremely halotolerant yeast.</title>
        <authorList>
            <person name="Gostincar C."/>
            <person name="Stajich J.E."/>
            <person name="Zupancic J."/>
            <person name="Zalar P."/>
            <person name="Gunde-Cimerman N."/>
        </authorList>
    </citation>
    <scope>NUCLEOTIDE SEQUENCE [LARGE SCALE GENOMIC DNA]</scope>
    <source>
        <strain evidence="6 7">EXF-6669</strain>
    </source>
</reference>
<keyword evidence="3" id="KW-0175">Coiled coil</keyword>
<evidence type="ECO:0000259" key="5">
    <source>
        <dbReference type="PROSITE" id="PS50217"/>
    </source>
</evidence>
<feature type="compositionally biased region" description="Basic residues" evidence="4">
    <location>
        <begin position="81"/>
        <end position="94"/>
    </location>
</feature>
<sequence length="629" mass="71591">MLINLQELLLAALRDKRAQVEDTASRDSVTNFPPTITVCVVETARLTAVKVRSFEFIDSRAPDGQQRRIQFLARSHAARAGQHRSRIQSGKQRRNNSSYGEHIPNERDDGAQHQGRSHFNWTKRHTQHNIILHLDLIPRAVSPTFGALTMTLQSWQPHSEEAESLHYYLSFFAPQVMLPKDANDRFLACSQHPIISHSLQYAVLLHREILRGGNRHRTENRQMLLHKMKTIGLLRDLIGTLEDRMIDVAVHAILHLLWEQASIDDASEDEERILFFVPHLPSACWVNVYGKARSVSPHMRALKALVQRAGGLDRIAPDLVRQLRVFDLIMASAACVHPALPYSARVDEGGVLDFLATHFGMGTFPSFGSGLQLRHALPSAALEVYDRMCMLDVLLPFCQSLRRGDAEYDVLLMARSGFYHRLLSLPPWDELLESEKCVSSRVTYELCRVTVLLYSSAVIYPMPPQSGWHLKRLASMQAVLADYTYLSSRFEFIGKSMAMANDPEIYSLLNSLGDFDEQAWDAAQEDGSMPTADYLSKIPMRMKTGSSKVARRKEQNRFAQRAFRDRQRRLISELQAEINASYQKNNELTAKNQQLEQRMQELQHEMMLHFATVHGANELLSTNRQGGKM</sequence>
<organism evidence="6 7">
    <name type="scientific">Hortaea werneckii</name>
    <name type="common">Black yeast</name>
    <name type="synonym">Cladosporium werneckii</name>
    <dbReference type="NCBI Taxonomy" id="91943"/>
    <lineage>
        <taxon>Eukaryota</taxon>
        <taxon>Fungi</taxon>
        <taxon>Dikarya</taxon>
        <taxon>Ascomycota</taxon>
        <taxon>Pezizomycotina</taxon>
        <taxon>Dothideomycetes</taxon>
        <taxon>Dothideomycetidae</taxon>
        <taxon>Mycosphaerellales</taxon>
        <taxon>Teratosphaeriaceae</taxon>
        <taxon>Hortaea</taxon>
    </lineage>
</organism>
<evidence type="ECO:0000313" key="6">
    <source>
        <dbReference type="EMBL" id="RMY00451.1"/>
    </source>
</evidence>
<dbReference type="Proteomes" id="UP000271337">
    <property type="component" value="Unassembled WGS sequence"/>
</dbReference>
<dbReference type="AlphaFoldDB" id="A0A3M6YCC9"/>
<accession>A0A3M6YCC9</accession>
<dbReference type="CDD" id="cd14688">
    <property type="entry name" value="bZIP_YAP"/>
    <property type="match status" value="1"/>
</dbReference>
<dbReference type="InterPro" id="IPR004827">
    <property type="entry name" value="bZIP"/>
</dbReference>
<evidence type="ECO:0000313" key="7">
    <source>
        <dbReference type="Proteomes" id="UP000271337"/>
    </source>
</evidence>
<keyword evidence="2" id="KW-0539">Nucleus</keyword>
<name>A0A3M6YCC9_HORWE</name>
<dbReference type="OrthoDB" id="3915481at2759"/>
<comment type="caution">
    <text evidence="6">The sequence shown here is derived from an EMBL/GenBank/DDBJ whole genome shotgun (WGS) entry which is preliminary data.</text>
</comment>
<dbReference type="EMBL" id="QWIL01001702">
    <property type="protein sequence ID" value="RMY00451.1"/>
    <property type="molecule type" value="Genomic_DNA"/>
</dbReference>
<dbReference type="SMART" id="SM00338">
    <property type="entry name" value="BRLZ"/>
    <property type="match status" value="1"/>
</dbReference>
<evidence type="ECO:0000256" key="1">
    <source>
        <dbReference type="ARBA" id="ARBA00004123"/>
    </source>
</evidence>
<dbReference type="PANTHER" id="PTHR40621:SF6">
    <property type="entry name" value="AP-1-LIKE TRANSCRIPTION FACTOR YAP1-RELATED"/>
    <property type="match status" value="1"/>
</dbReference>
<dbReference type="GO" id="GO:0000976">
    <property type="term" value="F:transcription cis-regulatory region binding"/>
    <property type="evidence" value="ECO:0007669"/>
    <property type="project" value="InterPro"/>
</dbReference>
<evidence type="ECO:0000256" key="3">
    <source>
        <dbReference type="SAM" id="Coils"/>
    </source>
</evidence>
<gene>
    <name evidence="6" type="ORF">D0867_11743</name>
</gene>
<dbReference type="PROSITE" id="PS50217">
    <property type="entry name" value="BZIP"/>
    <property type="match status" value="1"/>
</dbReference>
<dbReference type="Gene3D" id="1.20.5.170">
    <property type="match status" value="1"/>
</dbReference>
<dbReference type="GO" id="GO:0090575">
    <property type="term" value="C:RNA polymerase II transcription regulator complex"/>
    <property type="evidence" value="ECO:0007669"/>
    <property type="project" value="TreeGrafter"/>
</dbReference>
<feature type="coiled-coil region" evidence="3">
    <location>
        <begin position="571"/>
        <end position="612"/>
    </location>
</feature>
<comment type="subcellular location">
    <subcellularLocation>
        <location evidence="1">Nucleus</location>
    </subcellularLocation>
</comment>
<evidence type="ECO:0000256" key="2">
    <source>
        <dbReference type="ARBA" id="ARBA00023242"/>
    </source>
</evidence>
<dbReference type="PROSITE" id="PS00036">
    <property type="entry name" value="BZIP_BASIC"/>
    <property type="match status" value="1"/>
</dbReference>